<gene>
    <name evidence="6" type="ORF">GTP90_21740</name>
</gene>
<evidence type="ECO:0000313" key="6">
    <source>
        <dbReference type="EMBL" id="MYM96484.1"/>
    </source>
</evidence>
<organism evidence="6 7">
    <name type="scientific">Duganella vulcania</name>
    <dbReference type="NCBI Taxonomy" id="2692166"/>
    <lineage>
        <taxon>Bacteria</taxon>
        <taxon>Pseudomonadati</taxon>
        <taxon>Pseudomonadota</taxon>
        <taxon>Betaproteobacteria</taxon>
        <taxon>Burkholderiales</taxon>
        <taxon>Oxalobacteraceae</taxon>
        <taxon>Telluria group</taxon>
        <taxon>Duganella</taxon>
    </lineage>
</organism>
<dbReference type="PANTHER" id="PTHR30629:SF2">
    <property type="entry name" value="PROPHAGE INTEGRASE INTS-RELATED"/>
    <property type="match status" value="1"/>
</dbReference>
<dbReference type="InterPro" id="IPR050808">
    <property type="entry name" value="Phage_Integrase"/>
</dbReference>
<dbReference type="EMBL" id="WWCX01000046">
    <property type="protein sequence ID" value="MYM96484.1"/>
    <property type="molecule type" value="Genomic_DNA"/>
</dbReference>
<dbReference type="PANTHER" id="PTHR30629">
    <property type="entry name" value="PROPHAGE INTEGRASE"/>
    <property type="match status" value="1"/>
</dbReference>
<dbReference type="Pfam" id="PF00589">
    <property type="entry name" value="Phage_integrase"/>
    <property type="match status" value="1"/>
</dbReference>
<dbReference type="RefSeq" id="WP_161085499.1">
    <property type="nucleotide sequence ID" value="NZ_WWCX01000046.1"/>
</dbReference>
<dbReference type="Gene3D" id="1.10.443.10">
    <property type="entry name" value="Intergrase catalytic core"/>
    <property type="match status" value="1"/>
</dbReference>
<keyword evidence="3" id="KW-0238">DNA-binding</keyword>
<proteinExistence type="inferred from homology"/>
<dbReference type="InterPro" id="IPR025166">
    <property type="entry name" value="Integrase_DNA_bind_dom"/>
</dbReference>
<dbReference type="InterPro" id="IPR011010">
    <property type="entry name" value="DNA_brk_join_enz"/>
</dbReference>
<sequence>MANRKYNFTTKICEKLAGPAPGSKAKEIEYTDIATSVKLMVSKNRKTWYHRYTFNGKKPAIRIGEFPGITVDEARQKSIEYGAMVDRGIDPKSQLDMVKDMPSFAEFANDEYMPYAEKHKRSADMDESKLRLHMLKVFGHKRICDISRRDVDMYRTAIAQSHSNATSNRHVALLSRIMGLAILWERGVVKNPCAGIKKLQESSDVGRALKSDEIKRLQMALDAEPNRLGAKAVLLLMYSGLRHAEVLTLPWSAVDLKEGTIFLSHTKSGRSRYVTLNSVAIDLLRTIKPVVGSPWVFPGVDPKKPMNNIRKVWVRALASAKVKHARIHDMRHSFASAAAVAGVSLYTIQKMLGHASSQTTQRYAHLADSRAMREASMAAVTMLANTDR</sequence>
<dbReference type="InterPro" id="IPR010998">
    <property type="entry name" value="Integrase_recombinase_N"/>
</dbReference>
<protein>
    <submittedName>
        <fullName evidence="6">Tyrosine-type recombinase/integrase</fullName>
    </submittedName>
</protein>
<evidence type="ECO:0000256" key="2">
    <source>
        <dbReference type="ARBA" id="ARBA00022908"/>
    </source>
</evidence>
<dbReference type="GO" id="GO:0015074">
    <property type="term" value="P:DNA integration"/>
    <property type="evidence" value="ECO:0007669"/>
    <property type="project" value="UniProtKB-KW"/>
</dbReference>
<name>A0A845GQC2_9BURK</name>
<comment type="caution">
    <text evidence="6">The sequence shown here is derived from an EMBL/GenBank/DDBJ whole genome shotgun (WGS) entry which is preliminary data.</text>
</comment>
<dbReference type="GO" id="GO:0003677">
    <property type="term" value="F:DNA binding"/>
    <property type="evidence" value="ECO:0007669"/>
    <property type="project" value="UniProtKB-KW"/>
</dbReference>
<dbReference type="Pfam" id="PF13356">
    <property type="entry name" value="Arm-DNA-bind_3"/>
    <property type="match status" value="1"/>
</dbReference>
<dbReference type="GO" id="GO:0006310">
    <property type="term" value="P:DNA recombination"/>
    <property type="evidence" value="ECO:0007669"/>
    <property type="project" value="UniProtKB-KW"/>
</dbReference>
<keyword evidence="4" id="KW-0233">DNA recombination</keyword>
<feature type="domain" description="Tyr recombinase" evidence="5">
    <location>
        <begin position="204"/>
        <end position="377"/>
    </location>
</feature>
<evidence type="ECO:0000256" key="1">
    <source>
        <dbReference type="ARBA" id="ARBA00008857"/>
    </source>
</evidence>
<dbReference type="SUPFAM" id="SSF56349">
    <property type="entry name" value="DNA breaking-rejoining enzymes"/>
    <property type="match status" value="1"/>
</dbReference>
<dbReference type="CDD" id="cd00796">
    <property type="entry name" value="INT_Rci_Hp1_C"/>
    <property type="match status" value="1"/>
</dbReference>
<dbReference type="Gene3D" id="1.10.150.130">
    <property type="match status" value="1"/>
</dbReference>
<dbReference type="InterPro" id="IPR038488">
    <property type="entry name" value="Integrase_DNA-bd_sf"/>
</dbReference>
<evidence type="ECO:0000256" key="4">
    <source>
        <dbReference type="ARBA" id="ARBA00023172"/>
    </source>
</evidence>
<dbReference type="Gene3D" id="3.30.160.390">
    <property type="entry name" value="Integrase, DNA-binding domain"/>
    <property type="match status" value="1"/>
</dbReference>
<dbReference type="Proteomes" id="UP000447355">
    <property type="component" value="Unassembled WGS sequence"/>
</dbReference>
<dbReference type="PROSITE" id="PS51898">
    <property type="entry name" value="TYR_RECOMBINASE"/>
    <property type="match status" value="1"/>
</dbReference>
<accession>A0A845GQC2</accession>
<evidence type="ECO:0000259" key="5">
    <source>
        <dbReference type="PROSITE" id="PS51898"/>
    </source>
</evidence>
<keyword evidence="2" id="KW-0229">DNA integration</keyword>
<dbReference type="InterPro" id="IPR002104">
    <property type="entry name" value="Integrase_catalytic"/>
</dbReference>
<comment type="similarity">
    <text evidence="1">Belongs to the 'phage' integrase family.</text>
</comment>
<evidence type="ECO:0000313" key="7">
    <source>
        <dbReference type="Proteomes" id="UP000447355"/>
    </source>
</evidence>
<reference evidence="6" key="1">
    <citation type="submission" date="2019-12" db="EMBL/GenBank/DDBJ databases">
        <title>Novel species isolated from a subtropical stream in China.</title>
        <authorList>
            <person name="Lu H."/>
        </authorList>
    </citation>
    <scope>NUCLEOTIDE SEQUENCE [LARGE SCALE GENOMIC DNA]</scope>
    <source>
        <strain evidence="6">FT81W</strain>
    </source>
</reference>
<evidence type="ECO:0000256" key="3">
    <source>
        <dbReference type="ARBA" id="ARBA00023125"/>
    </source>
</evidence>
<dbReference type="InterPro" id="IPR013762">
    <property type="entry name" value="Integrase-like_cat_sf"/>
</dbReference>
<dbReference type="AlphaFoldDB" id="A0A845GQC2"/>